<feature type="region of interest" description="Disordered" evidence="6">
    <location>
        <begin position="1"/>
        <end position="53"/>
    </location>
</feature>
<sequence length="127" mass="14421">MPFLPSGIRKDRRGGRLIKHKRQKEDTDQKLEEAVSERRSPSLWVNPSTKNMKKNPVASMTVEQLLSALIEAEPPIVYSEHDPGKLLSEASMMTLLTNLADKELVHMINWAKRVPGRDKQKLHISVA</sequence>
<evidence type="ECO:0000259" key="7">
    <source>
        <dbReference type="PROSITE" id="PS51843"/>
    </source>
</evidence>
<dbReference type="InterPro" id="IPR000536">
    <property type="entry name" value="Nucl_hrmn_rcpt_lig-bd"/>
</dbReference>
<keyword evidence="1" id="KW-0805">Transcription regulation</keyword>
<keyword evidence="9" id="KW-1185">Reference proteome</keyword>
<feature type="compositionally biased region" description="Basic residues" evidence="6">
    <location>
        <begin position="10"/>
        <end position="22"/>
    </location>
</feature>
<evidence type="ECO:0000256" key="3">
    <source>
        <dbReference type="ARBA" id="ARBA00023163"/>
    </source>
</evidence>
<dbReference type="Proteomes" id="UP001066276">
    <property type="component" value="Chromosome 5"/>
</dbReference>
<keyword evidence="3" id="KW-0804">Transcription</keyword>
<feature type="domain" description="NR LBD" evidence="7">
    <location>
        <begin position="61"/>
        <end position="127"/>
    </location>
</feature>
<dbReference type="AlphaFoldDB" id="A0AAV7RPQ1"/>
<evidence type="ECO:0000256" key="4">
    <source>
        <dbReference type="ARBA" id="ARBA00023170"/>
    </source>
</evidence>
<evidence type="ECO:0000256" key="1">
    <source>
        <dbReference type="ARBA" id="ARBA00023015"/>
    </source>
</evidence>
<organism evidence="8 9">
    <name type="scientific">Pleurodeles waltl</name>
    <name type="common">Iberian ribbed newt</name>
    <dbReference type="NCBI Taxonomy" id="8319"/>
    <lineage>
        <taxon>Eukaryota</taxon>
        <taxon>Metazoa</taxon>
        <taxon>Chordata</taxon>
        <taxon>Craniata</taxon>
        <taxon>Vertebrata</taxon>
        <taxon>Euteleostomi</taxon>
        <taxon>Amphibia</taxon>
        <taxon>Batrachia</taxon>
        <taxon>Caudata</taxon>
        <taxon>Salamandroidea</taxon>
        <taxon>Salamandridae</taxon>
        <taxon>Pleurodelinae</taxon>
        <taxon>Pleurodeles</taxon>
    </lineage>
</organism>
<keyword evidence="2" id="KW-0238">DNA-binding</keyword>
<dbReference type="SUPFAM" id="SSF48508">
    <property type="entry name" value="Nuclear receptor ligand-binding domain"/>
    <property type="match status" value="1"/>
</dbReference>
<feature type="compositionally biased region" description="Basic and acidic residues" evidence="6">
    <location>
        <begin position="23"/>
        <end position="40"/>
    </location>
</feature>
<dbReference type="Gene3D" id="1.10.565.10">
    <property type="entry name" value="Retinoid X Receptor"/>
    <property type="match status" value="1"/>
</dbReference>
<keyword evidence="5" id="KW-0539">Nucleus</keyword>
<dbReference type="EMBL" id="JANPWB010000009">
    <property type="protein sequence ID" value="KAJ1153124.1"/>
    <property type="molecule type" value="Genomic_DNA"/>
</dbReference>
<dbReference type="InterPro" id="IPR035500">
    <property type="entry name" value="NHR-like_dom_sf"/>
</dbReference>
<gene>
    <name evidence="8" type="ORF">NDU88_005890</name>
</gene>
<keyword evidence="4" id="KW-0675">Receptor</keyword>
<accession>A0AAV7RPQ1</accession>
<proteinExistence type="predicted"/>
<evidence type="ECO:0000313" key="9">
    <source>
        <dbReference type="Proteomes" id="UP001066276"/>
    </source>
</evidence>
<reference evidence="8" key="1">
    <citation type="journal article" date="2022" name="bioRxiv">
        <title>Sequencing and chromosome-scale assembly of the giantPleurodeles waltlgenome.</title>
        <authorList>
            <person name="Brown T."/>
            <person name="Elewa A."/>
            <person name="Iarovenko S."/>
            <person name="Subramanian E."/>
            <person name="Araus A.J."/>
            <person name="Petzold A."/>
            <person name="Susuki M."/>
            <person name="Suzuki K.-i.T."/>
            <person name="Hayashi T."/>
            <person name="Toyoda A."/>
            <person name="Oliveira C."/>
            <person name="Osipova E."/>
            <person name="Leigh N.D."/>
            <person name="Simon A."/>
            <person name="Yun M.H."/>
        </authorList>
    </citation>
    <scope>NUCLEOTIDE SEQUENCE</scope>
    <source>
        <strain evidence="8">20211129_DDA</strain>
        <tissue evidence="8">Liver</tissue>
    </source>
</reference>
<evidence type="ECO:0000313" key="8">
    <source>
        <dbReference type="EMBL" id="KAJ1153124.1"/>
    </source>
</evidence>
<comment type="caution">
    <text evidence="8">The sequence shown here is derived from an EMBL/GenBank/DDBJ whole genome shotgun (WGS) entry which is preliminary data.</text>
</comment>
<dbReference type="PANTHER" id="PTHR48092">
    <property type="entry name" value="KNIRPS-RELATED PROTEIN-RELATED"/>
    <property type="match status" value="1"/>
</dbReference>
<name>A0AAV7RPQ1_PLEWA</name>
<dbReference type="InterPro" id="IPR050200">
    <property type="entry name" value="Nuclear_hormone_rcpt_NR3"/>
</dbReference>
<evidence type="ECO:0000256" key="6">
    <source>
        <dbReference type="SAM" id="MobiDB-lite"/>
    </source>
</evidence>
<evidence type="ECO:0000256" key="5">
    <source>
        <dbReference type="ARBA" id="ARBA00023242"/>
    </source>
</evidence>
<evidence type="ECO:0000256" key="2">
    <source>
        <dbReference type="ARBA" id="ARBA00023125"/>
    </source>
</evidence>
<dbReference type="GO" id="GO:0003677">
    <property type="term" value="F:DNA binding"/>
    <property type="evidence" value="ECO:0007669"/>
    <property type="project" value="UniProtKB-KW"/>
</dbReference>
<dbReference type="PROSITE" id="PS51843">
    <property type="entry name" value="NR_LBD"/>
    <property type="match status" value="1"/>
</dbReference>
<protein>
    <recommendedName>
        <fullName evidence="7">NR LBD domain-containing protein</fullName>
    </recommendedName>
</protein>